<name>A0AAV4VRP1_9ARAC</name>
<sequence>MYNKHIKAHRTEQSPNLQKISRCPFLSPIHKCALKQDLQTGKQATGDSRTKNPVRRWDCRPLKHYPLQSPLSARMCQTRESNVTHFHSC</sequence>
<dbReference type="Proteomes" id="UP001054837">
    <property type="component" value="Unassembled WGS sequence"/>
</dbReference>
<proteinExistence type="predicted"/>
<evidence type="ECO:0000313" key="2">
    <source>
        <dbReference type="Proteomes" id="UP001054837"/>
    </source>
</evidence>
<protein>
    <submittedName>
        <fullName evidence="1">Uncharacterized protein</fullName>
    </submittedName>
</protein>
<keyword evidence="2" id="KW-1185">Reference proteome</keyword>
<reference evidence="1 2" key="1">
    <citation type="submission" date="2021-06" db="EMBL/GenBank/DDBJ databases">
        <title>Caerostris darwini draft genome.</title>
        <authorList>
            <person name="Kono N."/>
            <person name="Arakawa K."/>
        </authorList>
    </citation>
    <scope>NUCLEOTIDE SEQUENCE [LARGE SCALE GENOMIC DNA]</scope>
</reference>
<organism evidence="1 2">
    <name type="scientific">Caerostris darwini</name>
    <dbReference type="NCBI Taxonomy" id="1538125"/>
    <lineage>
        <taxon>Eukaryota</taxon>
        <taxon>Metazoa</taxon>
        <taxon>Ecdysozoa</taxon>
        <taxon>Arthropoda</taxon>
        <taxon>Chelicerata</taxon>
        <taxon>Arachnida</taxon>
        <taxon>Araneae</taxon>
        <taxon>Araneomorphae</taxon>
        <taxon>Entelegynae</taxon>
        <taxon>Araneoidea</taxon>
        <taxon>Araneidae</taxon>
        <taxon>Caerostris</taxon>
    </lineage>
</organism>
<gene>
    <name evidence="1" type="ORF">CDAR_617561</name>
</gene>
<dbReference type="AlphaFoldDB" id="A0AAV4VRP1"/>
<evidence type="ECO:0000313" key="1">
    <source>
        <dbReference type="EMBL" id="GIY72673.1"/>
    </source>
</evidence>
<dbReference type="EMBL" id="BPLQ01013511">
    <property type="protein sequence ID" value="GIY72673.1"/>
    <property type="molecule type" value="Genomic_DNA"/>
</dbReference>
<accession>A0AAV4VRP1</accession>
<comment type="caution">
    <text evidence="1">The sequence shown here is derived from an EMBL/GenBank/DDBJ whole genome shotgun (WGS) entry which is preliminary data.</text>
</comment>